<dbReference type="InterPro" id="IPR009081">
    <property type="entry name" value="PP-bd_ACP"/>
</dbReference>
<comment type="cofactor">
    <cofactor evidence="1">
        <name>pantetheine 4'-phosphate</name>
        <dbReference type="ChEBI" id="CHEBI:47942"/>
    </cofactor>
</comment>
<comment type="similarity">
    <text evidence="2">Belongs to the ATP-dependent AMP-binding enzyme family.</text>
</comment>
<dbReference type="GO" id="GO:0044550">
    <property type="term" value="P:secondary metabolite biosynthetic process"/>
    <property type="evidence" value="ECO:0007669"/>
    <property type="project" value="TreeGrafter"/>
</dbReference>
<dbReference type="PROSITE" id="PS00012">
    <property type="entry name" value="PHOSPHOPANTETHEINE"/>
    <property type="match status" value="1"/>
</dbReference>
<dbReference type="InterPro" id="IPR036736">
    <property type="entry name" value="ACP-like_sf"/>
</dbReference>
<dbReference type="Pfam" id="PF00550">
    <property type="entry name" value="PP-binding"/>
    <property type="match status" value="1"/>
</dbReference>
<feature type="non-terminal residue" evidence="6">
    <location>
        <position position="565"/>
    </location>
</feature>
<dbReference type="InterPro" id="IPR006162">
    <property type="entry name" value="Ppantetheine_attach_site"/>
</dbReference>
<dbReference type="Gene3D" id="3.30.559.10">
    <property type="entry name" value="Chloramphenicol acetyltransferase-like domain"/>
    <property type="match status" value="1"/>
</dbReference>
<reference evidence="6" key="1">
    <citation type="submission" date="2016-12" db="EMBL/GenBank/DDBJ databases">
        <title>Genome sequence of Streptomyces antioxidans MUSC 164.</title>
        <authorList>
            <person name="Lee L.-H."/>
            <person name="Ser H.-L."/>
        </authorList>
    </citation>
    <scope>NUCLEOTIDE SEQUENCE [LARGE SCALE GENOMIC DNA]</scope>
    <source>
        <strain evidence="6">MUSC 164</strain>
    </source>
</reference>
<evidence type="ECO:0000259" key="5">
    <source>
        <dbReference type="PROSITE" id="PS50075"/>
    </source>
</evidence>
<dbReference type="GO" id="GO:0017000">
    <property type="term" value="P:antibiotic biosynthetic process"/>
    <property type="evidence" value="ECO:0007669"/>
    <property type="project" value="UniProtKB-ARBA"/>
</dbReference>
<keyword evidence="7" id="KW-1185">Reference proteome</keyword>
<keyword evidence="3" id="KW-0596">Phosphopantetheine</keyword>
<gene>
    <name evidence="6" type="ORF">VT50_0236625</name>
</gene>
<dbReference type="GO" id="GO:0072330">
    <property type="term" value="P:monocarboxylic acid biosynthetic process"/>
    <property type="evidence" value="ECO:0007669"/>
    <property type="project" value="UniProtKB-ARBA"/>
</dbReference>
<dbReference type="SUPFAM" id="SSF52777">
    <property type="entry name" value="CoA-dependent acyltransferases"/>
    <property type="match status" value="2"/>
</dbReference>
<protein>
    <recommendedName>
        <fullName evidence="5">Carrier domain-containing protein</fullName>
    </recommendedName>
</protein>
<keyword evidence="4" id="KW-0597">Phosphoprotein</keyword>
<evidence type="ECO:0000256" key="1">
    <source>
        <dbReference type="ARBA" id="ARBA00001957"/>
    </source>
</evidence>
<evidence type="ECO:0000256" key="2">
    <source>
        <dbReference type="ARBA" id="ARBA00006432"/>
    </source>
</evidence>
<dbReference type="InterPro" id="IPR001242">
    <property type="entry name" value="Condensation_dom"/>
</dbReference>
<comment type="caution">
    <text evidence="6">The sequence shown here is derived from an EMBL/GenBank/DDBJ whole genome shotgun (WGS) entry which is preliminary data.</text>
</comment>
<organism evidence="6 7">
    <name type="scientific">Streptomyces antioxidans</name>
    <dbReference type="NCBI Taxonomy" id="1507734"/>
    <lineage>
        <taxon>Bacteria</taxon>
        <taxon>Bacillati</taxon>
        <taxon>Actinomycetota</taxon>
        <taxon>Actinomycetes</taxon>
        <taxon>Kitasatosporales</taxon>
        <taxon>Streptomycetaceae</taxon>
        <taxon>Streptomyces</taxon>
    </lineage>
</organism>
<dbReference type="GO" id="GO:0003824">
    <property type="term" value="F:catalytic activity"/>
    <property type="evidence" value="ECO:0007669"/>
    <property type="project" value="InterPro"/>
</dbReference>
<evidence type="ECO:0000256" key="4">
    <source>
        <dbReference type="ARBA" id="ARBA00022553"/>
    </source>
</evidence>
<evidence type="ECO:0000256" key="3">
    <source>
        <dbReference type="ARBA" id="ARBA00022450"/>
    </source>
</evidence>
<evidence type="ECO:0000313" key="7">
    <source>
        <dbReference type="Proteomes" id="UP000033615"/>
    </source>
</evidence>
<dbReference type="InterPro" id="IPR023213">
    <property type="entry name" value="CAT-like_dom_sf"/>
</dbReference>
<name>A0A1V4CUF9_9ACTN</name>
<dbReference type="PROSITE" id="PS50075">
    <property type="entry name" value="CARRIER"/>
    <property type="match status" value="1"/>
</dbReference>
<dbReference type="CDD" id="cd19540">
    <property type="entry name" value="LCL_NRPS-like"/>
    <property type="match status" value="1"/>
</dbReference>
<dbReference type="AlphaFoldDB" id="A0A1V4CUF9"/>
<dbReference type="Gene3D" id="3.30.559.30">
    <property type="entry name" value="Nonribosomal peptide synthetase, condensation domain"/>
    <property type="match status" value="1"/>
</dbReference>
<dbReference type="InterPro" id="IPR020806">
    <property type="entry name" value="PKS_PP-bd"/>
</dbReference>
<dbReference type="SUPFAM" id="SSF47336">
    <property type="entry name" value="ACP-like"/>
    <property type="match status" value="1"/>
</dbReference>
<dbReference type="GO" id="GO:0043041">
    <property type="term" value="P:amino acid activation for nonribosomal peptide biosynthetic process"/>
    <property type="evidence" value="ECO:0007669"/>
    <property type="project" value="TreeGrafter"/>
</dbReference>
<accession>A0A1V4CUF9</accession>
<sequence>GLPVTVNGKLDRRALPVPDGGGRSEYAAPRDGFEELLCRLFAEVLGVEWVGVEDGFFDLGGHSLLATRLVSRVRSELGVELPVGVVFEVPTVAGLARKLATDVGGQSGWERPELVRCGRRPERLPVSFAQSRLWFLYRLEGRSATYNIPLVVRLSGEVDGEALGWALRDVVGRHESLRTLFAEVEGVVCQRVLSVEEAGQRWPGLETATVHDRGQAERAVGEVVRYAFDLGEELPLRAVMVRESASAGSACTLVLVMHHIAADGWSLGPLWRDVVHAYVARREGRALGWAPLPVQYADYTLWQREVLGSPDVPGSVLADQLEYWRTHLAGVPEQLPLPVDRSRPVVASHRGATVGFVWPGWLHGGLVEVAGAEGVTLFMALHAGLVAVLSRLGAGEDVVVGSVIAGRGDEVLEDLVGFFVNTLVLRVDVSGRPGFRELLGRVRAVDLEAYAHQDVPFEYLVEALNPARTLAHHPLFQVMLALQNTAHTGFDLPGVEGRVEQVGAGTSRMDLLISVGERHADDGGPAGLDITVEFNTDIFTESTIESVIQRWRRLLETALTDLDLP</sequence>
<dbReference type="FunFam" id="1.10.1200.10:FF:000016">
    <property type="entry name" value="Non-ribosomal peptide synthase"/>
    <property type="match status" value="1"/>
</dbReference>
<dbReference type="Pfam" id="PF00668">
    <property type="entry name" value="Condensation"/>
    <property type="match status" value="1"/>
</dbReference>
<feature type="non-terminal residue" evidence="6">
    <location>
        <position position="1"/>
    </location>
</feature>
<dbReference type="Proteomes" id="UP000033615">
    <property type="component" value="Unassembled WGS sequence"/>
</dbReference>
<dbReference type="GO" id="GO:0005829">
    <property type="term" value="C:cytosol"/>
    <property type="evidence" value="ECO:0007669"/>
    <property type="project" value="TreeGrafter"/>
</dbReference>
<dbReference type="GO" id="GO:0008610">
    <property type="term" value="P:lipid biosynthetic process"/>
    <property type="evidence" value="ECO:0007669"/>
    <property type="project" value="UniProtKB-ARBA"/>
</dbReference>
<dbReference type="GO" id="GO:0031177">
    <property type="term" value="F:phosphopantetheine binding"/>
    <property type="evidence" value="ECO:0007669"/>
    <property type="project" value="InterPro"/>
</dbReference>
<dbReference type="Gene3D" id="1.10.1200.10">
    <property type="entry name" value="ACP-like"/>
    <property type="match status" value="1"/>
</dbReference>
<dbReference type="SMART" id="SM00823">
    <property type="entry name" value="PKS_PP"/>
    <property type="match status" value="1"/>
</dbReference>
<dbReference type="EMBL" id="LAKD02000148">
    <property type="protein sequence ID" value="OPF70455.1"/>
    <property type="molecule type" value="Genomic_DNA"/>
</dbReference>
<proteinExistence type="inferred from homology"/>
<dbReference type="PANTHER" id="PTHR45527">
    <property type="entry name" value="NONRIBOSOMAL PEPTIDE SYNTHETASE"/>
    <property type="match status" value="1"/>
</dbReference>
<dbReference type="PANTHER" id="PTHR45527:SF1">
    <property type="entry name" value="FATTY ACID SYNTHASE"/>
    <property type="match status" value="1"/>
</dbReference>
<feature type="domain" description="Carrier" evidence="5">
    <location>
        <begin position="28"/>
        <end position="103"/>
    </location>
</feature>
<evidence type="ECO:0000313" key="6">
    <source>
        <dbReference type="EMBL" id="OPF70455.1"/>
    </source>
</evidence>